<evidence type="ECO:0000256" key="2">
    <source>
        <dbReference type="SAM" id="Phobius"/>
    </source>
</evidence>
<proteinExistence type="predicted"/>
<feature type="transmembrane region" description="Helical" evidence="2">
    <location>
        <begin position="399"/>
        <end position="422"/>
    </location>
</feature>
<comment type="caution">
    <text evidence="4">The sequence shown here is derived from an EMBL/GenBank/DDBJ whole genome shotgun (WGS) entry which is preliminary data.</text>
</comment>
<evidence type="ECO:0000313" key="5">
    <source>
        <dbReference type="Proteomes" id="UP001500908"/>
    </source>
</evidence>
<feature type="transmembrane region" description="Helical" evidence="2">
    <location>
        <begin position="467"/>
        <end position="488"/>
    </location>
</feature>
<feature type="transmembrane region" description="Helical" evidence="2">
    <location>
        <begin position="364"/>
        <end position="387"/>
    </location>
</feature>
<feature type="region of interest" description="Disordered" evidence="1">
    <location>
        <begin position="211"/>
        <end position="234"/>
    </location>
</feature>
<dbReference type="Proteomes" id="UP001500908">
    <property type="component" value="Unassembled WGS sequence"/>
</dbReference>
<feature type="transmembrane region" description="Helical" evidence="2">
    <location>
        <begin position="685"/>
        <end position="702"/>
    </location>
</feature>
<evidence type="ECO:0000256" key="1">
    <source>
        <dbReference type="SAM" id="MobiDB-lite"/>
    </source>
</evidence>
<sequence length="748" mass="79175">MKRNHRRVTTLIAALLSVLVGLLSLGAAPAGAAPPERASGPVVLVGVPGLVWEEITPTTTPHLWALAHNSAIGTMSIRTATSRTCPVDGWLSVSAGQRAASERQTYSICELPRLPEQRGMGAVVPDYPEHVAFNTGSEFDAQVGLLGEAVQRSGGTTLAVGPGAALAAANRNGRVDHYLTNVDQLRREHWEQASLAVIDLDDLADLYLELPPHPDQTVDEESSIDNRSEPEPAPVDAADRVERLAAIDRQIGVVRTTLPDDAPLMVAGVSVEAGDSQLNAALLHGTGPDGTTYDGGYLTSESTRRPGLVTLTDITPTLLRALELPSLPEAVGRAWMVADRPADFDTALQRLIRFNTAAKVVESLMAGFFSGLVAIQLLIYAAAAYTLKRYGDRDRKKRHVVLSVTRVVALGGAAFPVSSYLANLIPWWSAPMPHLALLGCVLLADALVVGAAMAGPWRRDMLAPSTIVAAITTGVLFVDMCTGAHLQMNSPTGYTPIVGGRYYGLGNIAFATFATGTLMTIAGLAHVLLERGRRTWAVVAALLIGGATLLVIGWPGLGTDFGGVIALVPGLAVTVLMIAGLRITMTRLLGVVGAAIVLLGTLSYMDYLRPPNERSHFGLFVEQVVSGEAWTIVFRKLNAMLGTLGNWQLTLLSACALLFLFAVLNKPTDWRMGALQRAYEYAPTLRAGLTGSLVTALAGFAANDSGIAIPALALTVAVPLTLAACAWVLRREGPSVGHNRQPVDRSAT</sequence>
<organism evidence="4 5">
    <name type="scientific">Salinactinospora qingdaonensis</name>
    <dbReference type="NCBI Taxonomy" id="702744"/>
    <lineage>
        <taxon>Bacteria</taxon>
        <taxon>Bacillati</taxon>
        <taxon>Actinomycetota</taxon>
        <taxon>Actinomycetes</taxon>
        <taxon>Streptosporangiales</taxon>
        <taxon>Nocardiopsidaceae</taxon>
        <taxon>Salinactinospora</taxon>
    </lineage>
</organism>
<keyword evidence="2" id="KW-0812">Transmembrane</keyword>
<protein>
    <submittedName>
        <fullName evidence="4">Uncharacterized protein</fullName>
    </submittedName>
</protein>
<dbReference type="SUPFAM" id="SSF53649">
    <property type="entry name" value="Alkaline phosphatase-like"/>
    <property type="match status" value="1"/>
</dbReference>
<feature type="transmembrane region" description="Helical" evidence="2">
    <location>
        <begin position="536"/>
        <end position="555"/>
    </location>
</feature>
<dbReference type="EMBL" id="BAABDD010000016">
    <property type="protein sequence ID" value="GAA3751668.1"/>
    <property type="molecule type" value="Genomic_DNA"/>
</dbReference>
<dbReference type="RefSeq" id="WP_344972885.1">
    <property type="nucleotide sequence ID" value="NZ_BAABDD010000016.1"/>
</dbReference>
<gene>
    <name evidence="4" type="ORF">GCM10022402_33420</name>
</gene>
<feature type="transmembrane region" description="Helical" evidence="2">
    <location>
        <begin position="508"/>
        <end position="529"/>
    </location>
</feature>
<accession>A0ABP7FYH2</accession>
<feature type="chain" id="PRO_5046453484" evidence="3">
    <location>
        <begin position="33"/>
        <end position="748"/>
    </location>
</feature>
<feature type="signal peptide" evidence="3">
    <location>
        <begin position="1"/>
        <end position="32"/>
    </location>
</feature>
<evidence type="ECO:0000256" key="3">
    <source>
        <dbReference type="SAM" id="SignalP"/>
    </source>
</evidence>
<keyword evidence="5" id="KW-1185">Reference proteome</keyword>
<keyword evidence="2" id="KW-1133">Transmembrane helix</keyword>
<feature type="transmembrane region" description="Helical" evidence="2">
    <location>
        <begin position="434"/>
        <end position="455"/>
    </location>
</feature>
<evidence type="ECO:0000313" key="4">
    <source>
        <dbReference type="EMBL" id="GAA3751668.1"/>
    </source>
</evidence>
<keyword evidence="2" id="KW-0472">Membrane</keyword>
<reference evidence="5" key="1">
    <citation type="journal article" date="2019" name="Int. J. Syst. Evol. Microbiol.">
        <title>The Global Catalogue of Microorganisms (GCM) 10K type strain sequencing project: providing services to taxonomists for standard genome sequencing and annotation.</title>
        <authorList>
            <consortium name="The Broad Institute Genomics Platform"/>
            <consortium name="The Broad Institute Genome Sequencing Center for Infectious Disease"/>
            <person name="Wu L."/>
            <person name="Ma J."/>
        </authorList>
    </citation>
    <scope>NUCLEOTIDE SEQUENCE [LARGE SCALE GENOMIC DNA]</scope>
    <source>
        <strain evidence="5">JCM 17137</strain>
    </source>
</reference>
<feature type="transmembrane region" description="Helical" evidence="2">
    <location>
        <begin position="561"/>
        <end position="581"/>
    </location>
</feature>
<feature type="transmembrane region" description="Helical" evidence="2">
    <location>
        <begin position="708"/>
        <end position="729"/>
    </location>
</feature>
<feature type="transmembrane region" description="Helical" evidence="2">
    <location>
        <begin position="588"/>
        <end position="605"/>
    </location>
</feature>
<keyword evidence="3" id="KW-0732">Signal</keyword>
<dbReference type="InterPro" id="IPR017850">
    <property type="entry name" value="Alkaline_phosphatase_core_sf"/>
</dbReference>
<name>A0ABP7FYH2_9ACTN</name>
<feature type="transmembrane region" description="Helical" evidence="2">
    <location>
        <begin position="644"/>
        <end position="664"/>
    </location>
</feature>
<dbReference type="Gene3D" id="3.40.720.10">
    <property type="entry name" value="Alkaline Phosphatase, subunit A"/>
    <property type="match status" value="1"/>
</dbReference>